<dbReference type="AlphaFoldDB" id="A0A371AZL2"/>
<evidence type="ECO:0000313" key="2">
    <source>
        <dbReference type="Proteomes" id="UP000255036"/>
    </source>
</evidence>
<sequence>MVMDKEDVVLKSQGSVEIRSIWRIGQLHLTKNRLYFIQMKKNLFVINLEKIIKISIIKRGWILGCKIKQLCIFYQSDKGEEHVFIALAAPEKWDFILKRTMALKLIERCGYNGAEPESPSDS</sequence>
<reference evidence="1 2" key="1">
    <citation type="submission" date="2018-07" db="EMBL/GenBank/DDBJ databases">
        <title>Anaerosacharophilus polymeroproducens gen. nov. sp. nov., an anaerobic bacterium isolated from salt field.</title>
        <authorList>
            <person name="Kim W."/>
            <person name="Yang S.-H."/>
            <person name="Oh J."/>
            <person name="Lee J.-H."/>
            <person name="Kwon K.K."/>
        </authorList>
    </citation>
    <scope>NUCLEOTIDE SEQUENCE [LARGE SCALE GENOMIC DNA]</scope>
    <source>
        <strain evidence="1 2">MCWD5</strain>
    </source>
</reference>
<name>A0A371AZL2_9FIRM</name>
<proteinExistence type="predicted"/>
<protein>
    <recommendedName>
        <fullName evidence="3">GRAM domain-containing protein</fullName>
    </recommendedName>
</protein>
<accession>A0A371AZL2</accession>
<comment type="caution">
    <text evidence="1">The sequence shown here is derived from an EMBL/GenBank/DDBJ whole genome shotgun (WGS) entry which is preliminary data.</text>
</comment>
<organism evidence="1 2">
    <name type="scientific">Anaerosacchariphilus polymeriproducens</name>
    <dbReference type="NCBI Taxonomy" id="1812858"/>
    <lineage>
        <taxon>Bacteria</taxon>
        <taxon>Bacillati</taxon>
        <taxon>Bacillota</taxon>
        <taxon>Clostridia</taxon>
        <taxon>Lachnospirales</taxon>
        <taxon>Lachnospiraceae</taxon>
        <taxon>Anaerosacchariphilus</taxon>
    </lineage>
</organism>
<dbReference type="RefSeq" id="WP_115480467.1">
    <property type="nucleotide sequence ID" value="NZ_QRCT01000009.1"/>
</dbReference>
<gene>
    <name evidence="1" type="ORF">DWV06_01780</name>
</gene>
<dbReference type="OrthoDB" id="2083843at2"/>
<dbReference type="Proteomes" id="UP000255036">
    <property type="component" value="Unassembled WGS sequence"/>
</dbReference>
<evidence type="ECO:0000313" key="1">
    <source>
        <dbReference type="EMBL" id="RDU24983.1"/>
    </source>
</evidence>
<dbReference type="EMBL" id="QRCT01000009">
    <property type="protein sequence ID" value="RDU24983.1"/>
    <property type="molecule type" value="Genomic_DNA"/>
</dbReference>
<evidence type="ECO:0008006" key="3">
    <source>
        <dbReference type="Google" id="ProtNLM"/>
    </source>
</evidence>
<keyword evidence="2" id="KW-1185">Reference proteome</keyword>